<accession>A0AAW0I9C6</accession>
<evidence type="ECO:0008006" key="4">
    <source>
        <dbReference type="Google" id="ProtNLM"/>
    </source>
</evidence>
<dbReference type="AlphaFoldDB" id="A0AAW0I9C6"/>
<gene>
    <name evidence="2" type="ORF">U0070_024185</name>
</gene>
<evidence type="ECO:0000313" key="3">
    <source>
        <dbReference type="Proteomes" id="UP001488838"/>
    </source>
</evidence>
<evidence type="ECO:0000313" key="2">
    <source>
        <dbReference type="EMBL" id="KAK7811007.1"/>
    </source>
</evidence>
<comment type="caution">
    <text evidence="2">The sequence shown here is derived from an EMBL/GenBank/DDBJ whole genome shotgun (WGS) entry which is preliminary data.</text>
</comment>
<sequence length="82" mass="9167">MHSTVIVLCFTRSSTLYSPGKQLCPGPRSCCEPYAMPDIRLVGWEAKEVQESIRLLRPKPTAMASERSQELECGAETQPRGR</sequence>
<name>A0AAW0I9C6_MYOGA</name>
<dbReference type="EMBL" id="JBBHLL010000183">
    <property type="protein sequence ID" value="KAK7811007.1"/>
    <property type="molecule type" value="Genomic_DNA"/>
</dbReference>
<evidence type="ECO:0000256" key="1">
    <source>
        <dbReference type="SAM" id="MobiDB-lite"/>
    </source>
</evidence>
<protein>
    <recommendedName>
        <fullName evidence="4">Secreted protein</fullName>
    </recommendedName>
</protein>
<proteinExistence type="predicted"/>
<organism evidence="2 3">
    <name type="scientific">Myodes glareolus</name>
    <name type="common">Bank vole</name>
    <name type="synonym">Clethrionomys glareolus</name>
    <dbReference type="NCBI Taxonomy" id="447135"/>
    <lineage>
        <taxon>Eukaryota</taxon>
        <taxon>Metazoa</taxon>
        <taxon>Chordata</taxon>
        <taxon>Craniata</taxon>
        <taxon>Vertebrata</taxon>
        <taxon>Euteleostomi</taxon>
        <taxon>Mammalia</taxon>
        <taxon>Eutheria</taxon>
        <taxon>Euarchontoglires</taxon>
        <taxon>Glires</taxon>
        <taxon>Rodentia</taxon>
        <taxon>Myomorpha</taxon>
        <taxon>Muroidea</taxon>
        <taxon>Cricetidae</taxon>
        <taxon>Arvicolinae</taxon>
        <taxon>Myodes</taxon>
    </lineage>
</organism>
<reference evidence="2 3" key="1">
    <citation type="journal article" date="2023" name="bioRxiv">
        <title>Conserved and derived expression patterns and positive selection on dental genes reveal complex evolutionary context of ever-growing rodent molars.</title>
        <authorList>
            <person name="Calamari Z.T."/>
            <person name="Song A."/>
            <person name="Cohen E."/>
            <person name="Akter M."/>
            <person name="Roy R.D."/>
            <person name="Hallikas O."/>
            <person name="Christensen M.M."/>
            <person name="Li P."/>
            <person name="Marangoni P."/>
            <person name="Jernvall J."/>
            <person name="Klein O.D."/>
        </authorList>
    </citation>
    <scope>NUCLEOTIDE SEQUENCE [LARGE SCALE GENOMIC DNA]</scope>
    <source>
        <strain evidence="2">V071</strain>
    </source>
</reference>
<feature type="region of interest" description="Disordered" evidence="1">
    <location>
        <begin position="61"/>
        <end position="82"/>
    </location>
</feature>
<feature type="non-terminal residue" evidence="2">
    <location>
        <position position="82"/>
    </location>
</feature>
<dbReference type="Proteomes" id="UP001488838">
    <property type="component" value="Unassembled WGS sequence"/>
</dbReference>
<keyword evidence="3" id="KW-1185">Reference proteome</keyword>